<sequence length="114" mass="13120">MRLNHPQGAAAEETAWRFLQQQGCRLRVRNWHCPFGEIDLIVEHQATLVFVEVRYRQSQAYGGAAHSIGVTKLGRLQRSAEYYIQQHRITQPCRIDAVLIHGRQAPEWLTNITG</sequence>
<accession>A0A892ZHY0</accession>
<dbReference type="PANTHER" id="PTHR34039">
    <property type="entry name" value="UPF0102 PROTEIN YRAN"/>
    <property type="match status" value="1"/>
</dbReference>
<keyword evidence="4" id="KW-1185">Reference proteome</keyword>
<comment type="similarity">
    <text evidence="1 2">Belongs to the UPF0102 family.</text>
</comment>
<evidence type="ECO:0000256" key="2">
    <source>
        <dbReference type="HAMAP-Rule" id="MF_00048"/>
    </source>
</evidence>
<dbReference type="AlphaFoldDB" id="A0A892ZHY0"/>
<proteinExistence type="inferred from homology"/>
<dbReference type="Gene3D" id="3.40.1350.10">
    <property type="match status" value="1"/>
</dbReference>
<dbReference type="EMBL" id="CP069798">
    <property type="protein sequence ID" value="QRQ83165.1"/>
    <property type="molecule type" value="Genomic_DNA"/>
</dbReference>
<dbReference type="GO" id="GO:0003676">
    <property type="term" value="F:nucleic acid binding"/>
    <property type="evidence" value="ECO:0007669"/>
    <property type="project" value="InterPro"/>
</dbReference>
<evidence type="ECO:0000313" key="3">
    <source>
        <dbReference type="EMBL" id="QRQ83165.1"/>
    </source>
</evidence>
<protein>
    <recommendedName>
        <fullName evidence="2">UPF0102 protein JQU52_07365</fullName>
    </recommendedName>
</protein>
<dbReference type="RefSeq" id="WP_230340460.1">
    <property type="nucleotide sequence ID" value="NZ_CP069798.1"/>
</dbReference>
<dbReference type="NCBIfam" id="NF009150">
    <property type="entry name" value="PRK12497.1-3"/>
    <property type="match status" value="1"/>
</dbReference>
<dbReference type="InterPro" id="IPR003509">
    <property type="entry name" value="UPF0102_YraN-like"/>
</dbReference>
<dbReference type="Pfam" id="PF02021">
    <property type="entry name" value="UPF0102"/>
    <property type="match status" value="1"/>
</dbReference>
<gene>
    <name evidence="3" type="ORF">JQU52_07365</name>
</gene>
<dbReference type="KEGG" id="ptes:JQU52_07365"/>
<evidence type="ECO:0000313" key="4">
    <source>
        <dbReference type="Proteomes" id="UP000653156"/>
    </source>
</evidence>
<evidence type="ECO:0000256" key="1">
    <source>
        <dbReference type="ARBA" id="ARBA00006738"/>
    </source>
</evidence>
<dbReference type="PANTHER" id="PTHR34039:SF1">
    <property type="entry name" value="UPF0102 PROTEIN YRAN"/>
    <property type="match status" value="1"/>
</dbReference>
<name>A0A892ZHY0_9NEIS</name>
<dbReference type="InterPro" id="IPR011335">
    <property type="entry name" value="Restrct_endonuc-II-like"/>
</dbReference>
<dbReference type="SUPFAM" id="SSF52980">
    <property type="entry name" value="Restriction endonuclease-like"/>
    <property type="match status" value="1"/>
</dbReference>
<reference evidence="3" key="1">
    <citation type="submission" date="2021-02" db="EMBL/GenBank/DDBJ databases">
        <title>Neisseriaceae sp. 26B isolated from the cloaca of a Common Toad-headed Turtle (Mesoclemmys nasuta).</title>
        <authorList>
            <person name="Spergser J."/>
            <person name="Busse H.-J."/>
        </authorList>
    </citation>
    <scope>NUCLEOTIDE SEQUENCE</scope>
    <source>
        <strain evidence="3">26B</strain>
    </source>
</reference>
<dbReference type="Proteomes" id="UP000653156">
    <property type="component" value="Chromosome"/>
</dbReference>
<dbReference type="InterPro" id="IPR011856">
    <property type="entry name" value="tRNA_endonuc-like_dom_sf"/>
</dbReference>
<dbReference type="NCBIfam" id="TIGR00252">
    <property type="entry name" value="YraN family protein"/>
    <property type="match status" value="1"/>
</dbReference>
<dbReference type="HAMAP" id="MF_00048">
    <property type="entry name" value="UPF0102"/>
    <property type="match status" value="1"/>
</dbReference>
<organism evidence="3 4">
    <name type="scientific">Paralysiella testudinis</name>
    <dbReference type="NCBI Taxonomy" id="2809020"/>
    <lineage>
        <taxon>Bacteria</taxon>
        <taxon>Pseudomonadati</taxon>
        <taxon>Pseudomonadota</taxon>
        <taxon>Betaproteobacteria</taxon>
        <taxon>Neisseriales</taxon>
        <taxon>Neisseriaceae</taxon>
        <taxon>Paralysiella</taxon>
    </lineage>
</organism>